<feature type="region of interest" description="Disordered" evidence="1">
    <location>
        <begin position="200"/>
        <end position="311"/>
    </location>
</feature>
<feature type="compositionally biased region" description="Polar residues" evidence="1">
    <location>
        <begin position="626"/>
        <end position="644"/>
    </location>
</feature>
<feature type="compositionally biased region" description="Polar residues" evidence="1">
    <location>
        <begin position="844"/>
        <end position="853"/>
    </location>
</feature>
<feature type="region of interest" description="Disordered" evidence="1">
    <location>
        <begin position="1"/>
        <end position="49"/>
    </location>
</feature>
<evidence type="ECO:0000313" key="2">
    <source>
        <dbReference type="EMBL" id="CDZ98735.1"/>
    </source>
</evidence>
<feature type="compositionally biased region" description="Basic and acidic residues" evidence="1">
    <location>
        <begin position="99"/>
        <end position="113"/>
    </location>
</feature>
<feature type="compositionally biased region" description="Basic and acidic residues" evidence="1">
    <location>
        <begin position="816"/>
        <end position="843"/>
    </location>
</feature>
<feature type="compositionally biased region" description="Acidic residues" evidence="1">
    <location>
        <begin position="1152"/>
        <end position="1164"/>
    </location>
</feature>
<reference evidence="2" key="1">
    <citation type="submission" date="2014-08" db="EMBL/GenBank/DDBJ databases">
        <authorList>
            <person name="Sharma Rahul"/>
            <person name="Thines Marco"/>
        </authorList>
    </citation>
    <scope>NUCLEOTIDE SEQUENCE</scope>
</reference>
<feature type="compositionally biased region" description="Low complexity" evidence="1">
    <location>
        <begin position="857"/>
        <end position="869"/>
    </location>
</feature>
<feature type="region of interest" description="Disordered" evidence="1">
    <location>
        <begin position="87"/>
        <end position="113"/>
    </location>
</feature>
<feature type="region of interest" description="Disordered" evidence="1">
    <location>
        <begin position="791"/>
        <end position="962"/>
    </location>
</feature>
<feature type="compositionally biased region" description="Polar residues" evidence="1">
    <location>
        <begin position="1"/>
        <end position="21"/>
    </location>
</feature>
<feature type="compositionally biased region" description="Polar residues" evidence="1">
    <location>
        <begin position="530"/>
        <end position="552"/>
    </location>
</feature>
<feature type="compositionally biased region" description="Basic and acidic residues" evidence="1">
    <location>
        <begin position="719"/>
        <end position="733"/>
    </location>
</feature>
<feature type="compositionally biased region" description="Polar residues" evidence="1">
    <location>
        <begin position="258"/>
        <end position="276"/>
    </location>
</feature>
<feature type="region of interest" description="Disordered" evidence="1">
    <location>
        <begin position="978"/>
        <end position="1027"/>
    </location>
</feature>
<feature type="compositionally biased region" description="Basic and acidic residues" evidence="1">
    <location>
        <begin position="415"/>
        <end position="426"/>
    </location>
</feature>
<feature type="region of interest" description="Disordered" evidence="1">
    <location>
        <begin position="415"/>
        <end position="601"/>
    </location>
</feature>
<feature type="region of interest" description="Disordered" evidence="1">
    <location>
        <begin position="718"/>
        <end position="756"/>
    </location>
</feature>
<feature type="compositionally biased region" description="Low complexity" evidence="1">
    <location>
        <begin position="978"/>
        <end position="999"/>
    </location>
</feature>
<feature type="region of interest" description="Disordered" evidence="1">
    <location>
        <begin position="626"/>
        <end position="683"/>
    </location>
</feature>
<feature type="compositionally biased region" description="Low complexity" evidence="1">
    <location>
        <begin position="489"/>
        <end position="499"/>
    </location>
</feature>
<feature type="compositionally biased region" description="Polar residues" evidence="1">
    <location>
        <begin position="285"/>
        <end position="307"/>
    </location>
</feature>
<feature type="compositionally biased region" description="Acidic residues" evidence="1">
    <location>
        <begin position="473"/>
        <end position="483"/>
    </location>
</feature>
<feature type="compositionally biased region" description="Low complexity" evidence="1">
    <location>
        <begin position="38"/>
        <end position="49"/>
    </location>
</feature>
<proteinExistence type="predicted"/>
<evidence type="ECO:0000256" key="1">
    <source>
        <dbReference type="SAM" id="MobiDB-lite"/>
    </source>
</evidence>
<feature type="compositionally biased region" description="Polar residues" evidence="1">
    <location>
        <begin position="870"/>
        <end position="880"/>
    </location>
</feature>
<feature type="region of interest" description="Disordered" evidence="1">
    <location>
        <begin position="1055"/>
        <end position="1084"/>
    </location>
</feature>
<dbReference type="EMBL" id="LN483345">
    <property type="protein sequence ID" value="CDZ98735.1"/>
    <property type="molecule type" value="Genomic_DNA"/>
</dbReference>
<protein>
    <submittedName>
        <fullName evidence="2">Uncharacterized protein</fullName>
    </submittedName>
</protein>
<accession>A0A0F7SK24</accession>
<name>A0A0F7SK24_PHARH</name>
<feature type="compositionally biased region" description="Basic and acidic residues" evidence="1">
    <location>
        <begin position="463"/>
        <end position="472"/>
    </location>
</feature>
<organism evidence="2">
    <name type="scientific">Phaffia rhodozyma</name>
    <name type="common">Yeast</name>
    <name type="synonym">Xanthophyllomyces dendrorhous</name>
    <dbReference type="NCBI Taxonomy" id="264483"/>
    <lineage>
        <taxon>Eukaryota</taxon>
        <taxon>Fungi</taxon>
        <taxon>Dikarya</taxon>
        <taxon>Basidiomycota</taxon>
        <taxon>Agaricomycotina</taxon>
        <taxon>Tremellomycetes</taxon>
        <taxon>Cystofilobasidiales</taxon>
        <taxon>Mrakiaceae</taxon>
        <taxon>Phaffia</taxon>
    </lineage>
</organism>
<feature type="region of interest" description="Disordered" evidence="1">
    <location>
        <begin position="1238"/>
        <end position="1264"/>
    </location>
</feature>
<feature type="compositionally biased region" description="Basic and acidic residues" evidence="1">
    <location>
        <begin position="204"/>
        <end position="214"/>
    </location>
</feature>
<feature type="region of interest" description="Disordered" evidence="1">
    <location>
        <begin position="1122"/>
        <end position="1181"/>
    </location>
</feature>
<feature type="compositionally biased region" description="Basic and acidic residues" evidence="1">
    <location>
        <begin position="440"/>
        <end position="450"/>
    </location>
</feature>
<feature type="compositionally biased region" description="Acidic residues" evidence="1">
    <location>
        <begin position="1055"/>
        <end position="1069"/>
    </location>
</feature>
<sequence>MTPNWLSKSTTITSSNPQASPSEAGPKLTSNQTSLTHLGFRGSSPLSSSAAFSPLTAVIDTAGRRRANFPSARQTDLTEYFRTHGSERTRNASGMKPRARTEEVNGRGKERETDWENEGIQVIGHRLSRSTTPMSGDHTARRVANSSTTTMFSMSSPSQAHLIKSSVASEWTKNGRSRLRPLSSEDEIDVKLELSPQEIAQQARQEDAGFERADKRRKRSPLAAPFKEAMTSLNEAEDKGMESVLRSRSARAERLMNDESSTTGSASILSMVSPNASKDPEKPTSRVSQSGLVTSRRTISPSSQTAHSGELNFDQPAAFRASTLHPTPICIDPSEPCPTPVPSSPLLSESLLPLLPASYPSPIQHSESLLRVFAPMGKDSAAHLRMLRRDQFAWESDQAFAKRKKELAEVEARKAEEEKAAREKVRGVWQPPSRPSKKQRASDETEKSREQPSVLITGPSKDIQGRGAREIFQEELEEEEEDAILQAITVSSTTPGSSSKHSRHHHLSPIRVVGPFRVQGAPSPKRARPASSQQTYSHTQVSENSSQTQSQPLPIGSVQGQPIVHPNKLQRSRSVINPLRDDDKFSTSSSSHSETHDESQLPAIITASRSDLGILPHFHLSPPLSNTLDTNQPISRRLSTPSMQKRSDRILVEQTPTPPRGRTSSSWHINHGPSLDSGQSSEPIVRDWTYDGFRDSDSEDGLVESSVLPERSRLLSSKKKGEIEPQSVEKLRSGDSAVQSSVPLASSMLPKRREKKLKQQHQDANLTMMSEESGIGNRFICSSVPLESSKRMARRQSFSKKGNDELDGVQNSLKTESMDRPDVIRREQDEPSHSTRFMIEKQTSRNNSLSPDKSSPLRHLPSSHLIHSSFNSTSVTQSQESRSHLFSEDDEIAVPSSQLNERLSPLRRLGSQPMRPKNKLTSLRVPRFPLQSARPGLDIPSRPPPPAVESVKTISSRKRNSSSWNFSPLIAHPLVSSQKATSRSSSPSALLFSPSSSQTPPAKRRAKTPNSQLDQPSFKDEKEPQQSSLLAHFRRTTIPNPKRLARLHGLDEELDDIQLSDEGNDEEATEMLKKENGEKNSGNLLEPEVALTEPASSSEFVIPNSQPSPKNRIVLVQRKAQRVMGRVPSPPPRNILLPRLDSKPIITRTSDSETDDQNEDENDIVPDSQFEEGKTILAGRTPYTSGGFSRMYGRAMMTGNISVKEPEGRFDRSVQEDRSSIRSNRPSMITMAEKNGSECIEEEGDTTIVPDEPPTDDDSDPNVTVVPTQYYVVDEFGSTEPVLEASSLTSLSSDSMFVDTLTRRSDESISFWKFAAPSSDDPST</sequence>